<feature type="transmembrane region" description="Helical" evidence="1">
    <location>
        <begin position="140"/>
        <end position="162"/>
    </location>
</feature>
<evidence type="ECO:0000313" key="2">
    <source>
        <dbReference type="EMBL" id="NBJ23751.1"/>
    </source>
</evidence>
<keyword evidence="1" id="KW-0472">Membrane</keyword>
<keyword evidence="1" id="KW-0812">Transmembrane</keyword>
<dbReference type="RefSeq" id="WP_161721071.1">
    <property type="nucleotide sequence ID" value="NZ_JAAAXI010000001.1"/>
</dbReference>
<comment type="caution">
    <text evidence="2">The sequence shown here is derived from an EMBL/GenBank/DDBJ whole genome shotgun (WGS) entry which is preliminary data.</text>
</comment>
<protein>
    <recommendedName>
        <fullName evidence="4">Glycerophosphoryl diester phosphodiesterase membrane domain-containing protein</fullName>
    </recommendedName>
</protein>
<gene>
    <name evidence="2" type="ORF">GR303_05205</name>
</gene>
<feature type="transmembrane region" description="Helical" evidence="1">
    <location>
        <begin position="25"/>
        <end position="47"/>
    </location>
</feature>
<proteinExistence type="predicted"/>
<dbReference type="EMBL" id="JAAAXJ010000002">
    <property type="protein sequence ID" value="NBJ23751.1"/>
    <property type="molecule type" value="Genomic_DNA"/>
</dbReference>
<keyword evidence="3" id="KW-1185">Reference proteome</keyword>
<feature type="transmembrane region" description="Helical" evidence="1">
    <location>
        <begin position="89"/>
        <end position="113"/>
    </location>
</feature>
<evidence type="ECO:0008006" key="4">
    <source>
        <dbReference type="Google" id="ProtNLM"/>
    </source>
</evidence>
<evidence type="ECO:0000256" key="1">
    <source>
        <dbReference type="SAM" id="Phobius"/>
    </source>
</evidence>
<evidence type="ECO:0000313" key="3">
    <source>
        <dbReference type="Proteomes" id="UP000818323"/>
    </source>
</evidence>
<sequence length="216" mass="24356">MTQDISSIPLTEAELARAAVTKKRLGLFVLMIYLSPIISLIISAFYIHSQDICCSTATYIMMSVLDFSAPGIADFIRFNIKWKASFRDVFVLIAFNVSLATSLLSLPILFLVIKDLGLEYYKVESQSSDKVRIRHVSSEIMTGIGGLAFGLFMIFIIQYIDASTLSKKNKFNDIKLLMFVPIAFPVAMTLFLCFVMQLKKAALIYRARREDRSDCT</sequence>
<feature type="transmembrane region" description="Helical" evidence="1">
    <location>
        <begin position="174"/>
        <end position="198"/>
    </location>
</feature>
<name>A0ABW9YY56_9HYPH</name>
<accession>A0ABW9YY56</accession>
<dbReference type="Proteomes" id="UP000818323">
    <property type="component" value="Unassembled WGS sequence"/>
</dbReference>
<keyword evidence="1" id="KW-1133">Transmembrane helix</keyword>
<reference evidence="2 3" key="1">
    <citation type="submission" date="2020-01" db="EMBL/GenBank/DDBJ databases">
        <title>Microvirga sp. nov., an arsenate reduction bacterium isolated from Tibet hotspring sediments.</title>
        <authorList>
            <person name="Yuan C.-G."/>
        </authorList>
    </citation>
    <scope>NUCLEOTIDE SEQUENCE [LARGE SCALE GENOMIC DNA]</scope>
    <source>
        <strain evidence="2 3">SYSU G3D203</strain>
    </source>
</reference>
<organism evidence="2 3">
    <name type="scientific">Microvirga arsenatis</name>
    <dbReference type="NCBI Taxonomy" id="2692265"/>
    <lineage>
        <taxon>Bacteria</taxon>
        <taxon>Pseudomonadati</taxon>
        <taxon>Pseudomonadota</taxon>
        <taxon>Alphaproteobacteria</taxon>
        <taxon>Hyphomicrobiales</taxon>
        <taxon>Methylobacteriaceae</taxon>
        <taxon>Microvirga</taxon>
    </lineage>
</organism>